<reference evidence="1 2" key="1">
    <citation type="submission" date="2020-08" db="EMBL/GenBank/DDBJ databases">
        <title>Sequencing the genomes of 1000 actinobacteria strains.</title>
        <authorList>
            <person name="Klenk H.-P."/>
        </authorList>
    </citation>
    <scope>NUCLEOTIDE SEQUENCE [LARGE SCALE GENOMIC DNA]</scope>
    <source>
        <strain evidence="1 2">DSM 44786</strain>
    </source>
</reference>
<dbReference type="InterPro" id="IPR036983">
    <property type="entry name" value="AIM24_sf"/>
</dbReference>
<name>A0A7W7SJ59_9ACTN</name>
<evidence type="ECO:0000313" key="1">
    <source>
        <dbReference type="EMBL" id="MBB4951438.1"/>
    </source>
</evidence>
<dbReference type="Pfam" id="PF01987">
    <property type="entry name" value="AIM24"/>
    <property type="match status" value="1"/>
</dbReference>
<comment type="caution">
    <text evidence="1">The sequence shown here is derived from an EMBL/GenBank/DDBJ whole genome shotgun (WGS) entry which is preliminary data.</text>
</comment>
<gene>
    <name evidence="1" type="ORF">F4556_006973</name>
</gene>
<dbReference type="EMBL" id="JACHJR010000001">
    <property type="protein sequence ID" value="MBB4951438.1"/>
    <property type="molecule type" value="Genomic_DNA"/>
</dbReference>
<dbReference type="InterPro" id="IPR016031">
    <property type="entry name" value="Trp_RNA-bd_attenuator-like_dom"/>
</dbReference>
<organism evidence="1 2">
    <name type="scientific">Kitasatospora gansuensis</name>
    <dbReference type="NCBI Taxonomy" id="258050"/>
    <lineage>
        <taxon>Bacteria</taxon>
        <taxon>Bacillati</taxon>
        <taxon>Actinomycetota</taxon>
        <taxon>Actinomycetes</taxon>
        <taxon>Kitasatosporales</taxon>
        <taxon>Streptomycetaceae</taxon>
        <taxon>Kitasatospora</taxon>
    </lineage>
</organism>
<dbReference type="PANTHER" id="PTHR38074">
    <property type="entry name" value="ALTERED INHERITANCE OF MITOCHONDRIA PROTEIN 24, MITOCHONDRIAL"/>
    <property type="match status" value="1"/>
</dbReference>
<dbReference type="AlphaFoldDB" id="A0A7W7SJ59"/>
<dbReference type="PANTHER" id="PTHR38074:SF1">
    <property type="entry name" value="ALTERED INHERITANCE OF MITOCHONDRIA PROTEIN 24, MITOCHONDRIAL"/>
    <property type="match status" value="1"/>
</dbReference>
<accession>A0A7W7SJ59</accession>
<dbReference type="Proteomes" id="UP000573327">
    <property type="component" value="Unassembled WGS sequence"/>
</dbReference>
<protein>
    <submittedName>
        <fullName evidence="1">Uncharacterized protein (AIM24 family)</fullName>
    </submittedName>
</protein>
<dbReference type="RefSeq" id="WP_184923380.1">
    <property type="nucleotide sequence ID" value="NZ_JACHJR010000001.1"/>
</dbReference>
<dbReference type="Gene3D" id="3.60.160.10">
    <property type="entry name" value="Mitochondrial biogenesis AIM24"/>
    <property type="match status" value="1"/>
</dbReference>
<sequence>MQAQFLAGGGLGTHRPADTAARMSNHGKAICRVAVTAQTDVYAKAGAMVAYDGFLQYEAVSQTFRRALGEWASGERSPLLRWSGDGALYLADMGADVLNLHLDNEKLSINGSHLLALDATLECAVEKVKGVAMMAGTGLYNVQVSGTGWVSVTSRGVPVVLNCAEAETYVDPDALVAWTTGLEVRARRSMKLGSLVGRGSGEAMQLGFKGTGFVVVQPSEDTADRLKIRG</sequence>
<dbReference type="InterPro" id="IPR002838">
    <property type="entry name" value="AIM24"/>
</dbReference>
<dbReference type="SUPFAM" id="SSF51219">
    <property type="entry name" value="TRAP-like"/>
    <property type="match status" value="1"/>
</dbReference>
<proteinExistence type="predicted"/>
<evidence type="ECO:0000313" key="2">
    <source>
        <dbReference type="Proteomes" id="UP000573327"/>
    </source>
</evidence>
<keyword evidence="2" id="KW-1185">Reference proteome</keyword>